<dbReference type="InterPro" id="IPR045351">
    <property type="entry name" value="DUF6531"/>
</dbReference>
<dbReference type="InterPro" id="IPR008727">
    <property type="entry name" value="PAAR_motif"/>
</dbReference>
<evidence type="ECO:0000256" key="2">
    <source>
        <dbReference type="SAM" id="Phobius"/>
    </source>
</evidence>
<sequence length="1521" mass="170990">MTDYLAARIGDPLVHSSALADFVGGLVEGAIVAGIMIAAGTGVGALLGGVAIATLVFSGGLEKIGNAAASLVDSLIDPGPPDAFIVSGSGNVHIKGKLAARAAGSVSRDYLNAPAAVDNGIDWAAVGMLALTGVAAAMKTALNPGAALMAVAERASHLSVDDVKEWGKNVWTSLMQPVVESASPYATPLPLDTVACTKGHMVTSSNFIAQGSKKVLINNQPAARNGHKSTCEAEIKLSENPRVRIGGDTITVRDIHSGKNIWAYMAGNLIGGALVGILPELYRFGFSRLILRGLAKDIVCPIGGNIVMEGAVQTLHPVNIATGAKILAREEDLDFVLPDRMPLYWQRIYHSRNLATGMLGTGWMLPFEVRIWRLPDNQLIYLDMTGRELGMGEVRAGDVIDFQGEGLKLFCSPNGAMVMQTSEGEHQLFEPDPTRPGEWRIHRIYDRHENVQHFSWNDEGRLVRISSDNDALDVELEYGTHAGRLSAVYQIAAGARHLLVSYGYNPLGQLTTVTDADAVVTRRYGWDQASDMLAWHSYSTGLKVQYQWRPALNSRHWRVDAYQVCDEQGDVLESWRIETDEQQRVARVSNDEGVSSEHHWDALSRITAWTDAHGGHWSYTWSGDSEQLLAMTQPGGARWEYAWDERGNQTMERDPLNRTRITTWHPLYALPLKEVLPDGAQWQYDYNLAGDVVAMTDPAGGVTRFEWNDQGDLTRRIDALENSHQFWWDMRGQLIREEDCSGYQSQRQYDACGKLLSTTDAQGNTDRYQWSAAGRLQTYVRADGRETLFKYNKAGLLCGQNIDGMLERRVTLNARGQVIEAIDPAGQVTRYDFSRAGRLVTLTNGNRQQWRFDYTPAGLLTQQQDYAGRKTEYQYNGVQQVESVISHPVPNSPLAPRVVNYEYDVLGRIAARETAQHRSEYHYHALNTEIHRFPYAAWRQAMICECEPADAEVIVFQRDALGNLVSEQNHSGAYHHQYDALGNLSASVYPDGREMQFLRYGTGHLLEMQLTLGGRTYALAGYRRDRLHRETHRTQGELELETQYDIAGRITRRCSVDNLRQRLVSERRYQWDGADQIIRQIVTDGAPSSPAEKYSQSLWGYDAAGRMTRSILPDGEERFWYDAADNRTGEDLHPVWNNLLKRLEGIRWEYDGFGRMTERHDTRRGIVQRFHYDDEHRIREVLIEGDADYTRAQYQYDALGRRTGKQVWRRHAVKPECTHYSWSGMQMVGEHSDSKPDAAVQYVYAENSYEPIARVDSSQQHAEVYWYHSEMNGLPDRVTDKRGDTVWQGAFTAWGRTKRESSGVDWKVPQNLRFQGQYLDRETGLHYNTFRYYDPCGGRYTQLDPIGLMGGLNVTAYVMNPLTWIDPLGLEGCSTRLGRNMMESMGLPRSTTWKGYQAHHIIPKELANHPALKKINYYIDDASNGIFLRKADDATSAMSRHQGNHHGYTDAVKDALDRININQSSSNISKQVSAIQETARRGMQDGVPIRSKEMYNSDIFGRDIEQVGRQRVYNLWSDIFG</sequence>
<dbReference type="Gene3D" id="2.180.10.10">
    <property type="entry name" value="RHS repeat-associated core"/>
    <property type="match status" value="3"/>
</dbReference>
<dbReference type="Gene3D" id="2.60.200.60">
    <property type="match status" value="1"/>
</dbReference>
<dbReference type="Pfam" id="PF25023">
    <property type="entry name" value="TEN_YD-shell"/>
    <property type="match status" value="1"/>
</dbReference>
<feature type="transmembrane region" description="Helical" evidence="2">
    <location>
        <begin position="31"/>
        <end position="57"/>
    </location>
</feature>
<reference evidence="5 6" key="1">
    <citation type="submission" date="2014-09" db="EMBL/GenBank/DDBJ databases">
        <authorList>
            <person name="Chan K.-G."/>
        </authorList>
    </citation>
    <scope>NUCLEOTIDE SEQUENCE [LARGE SCALE GENOMIC DNA]</scope>
    <source>
        <strain evidence="5 6">ND04</strain>
    </source>
</reference>
<accession>A0ABM5RIW3</accession>
<dbReference type="PANTHER" id="PTHR32305:SF15">
    <property type="entry name" value="PROTEIN RHSA-RELATED"/>
    <property type="match status" value="1"/>
</dbReference>
<dbReference type="NCBIfam" id="TIGR01643">
    <property type="entry name" value="YD_repeat_2x"/>
    <property type="match status" value="9"/>
</dbReference>
<feature type="domain" description="DUF6531" evidence="3">
    <location>
        <begin position="316"/>
        <end position="389"/>
    </location>
</feature>
<keyword evidence="6" id="KW-1185">Reference proteome</keyword>
<proteinExistence type="predicted"/>
<keyword evidence="2" id="KW-0812">Transmembrane</keyword>
<dbReference type="InterPro" id="IPR031325">
    <property type="entry name" value="RHS_repeat"/>
</dbReference>
<organism evidence="5 6">
    <name type="scientific">Pantoea rwandensis</name>
    <dbReference type="NCBI Taxonomy" id="1076550"/>
    <lineage>
        <taxon>Bacteria</taxon>
        <taxon>Pseudomonadati</taxon>
        <taxon>Pseudomonadota</taxon>
        <taxon>Gammaproteobacteria</taxon>
        <taxon>Enterobacterales</taxon>
        <taxon>Erwiniaceae</taxon>
        <taxon>Pantoea</taxon>
    </lineage>
</organism>
<dbReference type="InterPro" id="IPR022385">
    <property type="entry name" value="Rhs_assc_core"/>
</dbReference>
<protein>
    <submittedName>
        <fullName evidence="5">Type IV secretion protein Rhs</fullName>
    </submittedName>
</protein>
<dbReference type="InterPro" id="IPR050708">
    <property type="entry name" value="T6SS_VgrG/RHS"/>
</dbReference>
<keyword evidence="2" id="KW-0472">Membrane</keyword>
<dbReference type="InterPro" id="IPR032871">
    <property type="entry name" value="AHH_dom_containing"/>
</dbReference>
<dbReference type="InterPro" id="IPR006530">
    <property type="entry name" value="YD"/>
</dbReference>
<gene>
    <name evidence="5" type="ORF">LH22_10160</name>
</gene>
<dbReference type="NCBIfam" id="TIGR03696">
    <property type="entry name" value="Rhs_assc_core"/>
    <property type="match status" value="1"/>
</dbReference>
<dbReference type="Pfam" id="PF05593">
    <property type="entry name" value="RHS_repeat"/>
    <property type="match status" value="4"/>
</dbReference>
<dbReference type="RefSeq" id="WP_038646169.1">
    <property type="nucleotide sequence ID" value="NZ_CP009454.1"/>
</dbReference>
<dbReference type="Pfam" id="PF14412">
    <property type="entry name" value="AHH"/>
    <property type="match status" value="1"/>
</dbReference>
<dbReference type="EMBL" id="CP009454">
    <property type="protein sequence ID" value="AIR85810.1"/>
    <property type="molecule type" value="Genomic_DNA"/>
</dbReference>
<dbReference type="Pfam" id="PF05488">
    <property type="entry name" value="PAAR_motif"/>
    <property type="match status" value="1"/>
</dbReference>
<dbReference type="Proteomes" id="UP000029495">
    <property type="component" value="Chromosome"/>
</dbReference>
<dbReference type="PRINTS" id="PR00394">
    <property type="entry name" value="RHSPROTEIN"/>
</dbReference>
<evidence type="ECO:0000313" key="5">
    <source>
        <dbReference type="EMBL" id="AIR85810.1"/>
    </source>
</evidence>
<evidence type="ECO:0000256" key="1">
    <source>
        <dbReference type="ARBA" id="ARBA00022737"/>
    </source>
</evidence>
<feature type="transmembrane region" description="Helical" evidence="2">
    <location>
        <begin position="261"/>
        <end position="282"/>
    </location>
</feature>
<dbReference type="Pfam" id="PF20148">
    <property type="entry name" value="DUF6531"/>
    <property type="match status" value="1"/>
</dbReference>
<dbReference type="SUPFAM" id="SSF82171">
    <property type="entry name" value="DPP6 N-terminal domain-like"/>
    <property type="match status" value="1"/>
</dbReference>
<evidence type="ECO:0000313" key="6">
    <source>
        <dbReference type="Proteomes" id="UP000029495"/>
    </source>
</evidence>
<keyword evidence="1" id="KW-0677">Repeat</keyword>
<dbReference type="InterPro" id="IPR056823">
    <property type="entry name" value="TEN-like_YD-shell"/>
</dbReference>
<evidence type="ECO:0000259" key="3">
    <source>
        <dbReference type="Pfam" id="PF20148"/>
    </source>
</evidence>
<name>A0ABM5RIW3_9GAMM</name>
<dbReference type="PANTHER" id="PTHR32305">
    <property type="match status" value="1"/>
</dbReference>
<feature type="domain" description="Teneurin-like YD-shell" evidence="4">
    <location>
        <begin position="1100"/>
        <end position="1344"/>
    </location>
</feature>
<evidence type="ECO:0000259" key="4">
    <source>
        <dbReference type="Pfam" id="PF25023"/>
    </source>
</evidence>
<keyword evidence="2" id="KW-1133">Transmembrane helix</keyword>